<dbReference type="RefSeq" id="WP_006657461.1">
    <property type="nucleotide sequence ID" value="NZ_JALD01000012.1"/>
</dbReference>
<proteinExistence type="predicted"/>
<accession>A0AAV3M9Y7</accession>
<evidence type="ECO:0000313" key="2">
    <source>
        <dbReference type="EMBL" id="EUD12486.1"/>
    </source>
</evidence>
<feature type="domain" description="HTH cro/C1-type" evidence="1">
    <location>
        <begin position="16"/>
        <end position="70"/>
    </location>
</feature>
<evidence type="ECO:0000259" key="1">
    <source>
        <dbReference type="PROSITE" id="PS50943"/>
    </source>
</evidence>
<dbReference type="SUPFAM" id="SSF47413">
    <property type="entry name" value="lambda repressor-like DNA-binding domains"/>
    <property type="match status" value="1"/>
</dbReference>
<dbReference type="AlphaFoldDB" id="A0AAV3M9Y7"/>
<dbReference type="GO" id="GO:0003677">
    <property type="term" value="F:DNA binding"/>
    <property type="evidence" value="ECO:0007669"/>
    <property type="project" value="UniProtKB-KW"/>
</dbReference>
<dbReference type="SMART" id="SM00530">
    <property type="entry name" value="HTH_XRE"/>
    <property type="match status" value="1"/>
</dbReference>
<dbReference type="EMBL" id="JALD01000012">
    <property type="protein sequence ID" value="EUD12486.1"/>
    <property type="molecule type" value="Genomic_DNA"/>
</dbReference>
<dbReference type="Proteomes" id="UP000022311">
    <property type="component" value="Unassembled WGS sequence"/>
</dbReference>
<dbReference type="GeneID" id="57291720"/>
<comment type="caution">
    <text evidence="2">The sequence shown here is derived from an EMBL/GenBank/DDBJ whole genome shotgun (WGS) entry which is preliminary data.</text>
</comment>
<dbReference type="PROSITE" id="PS50943">
    <property type="entry name" value="HTH_CROC1"/>
    <property type="match status" value="1"/>
</dbReference>
<reference evidence="2 3" key="1">
    <citation type="submission" date="2014-01" db="EMBL/GenBank/DDBJ databases">
        <authorList>
            <person name="Durkin A.S."/>
            <person name="McCorrison J."/>
            <person name="Torralba M."/>
            <person name="Gillis M."/>
            <person name="Haft D.H."/>
            <person name="Methe B."/>
            <person name="Sutton G."/>
            <person name="Nelson K.E."/>
        </authorList>
    </citation>
    <scope>NUCLEOTIDE SEQUENCE [LARGE SCALE GENOMIC DNA]</scope>
    <source>
        <strain evidence="2 3">205/92</strain>
    </source>
</reference>
<protein>
    <submittedName>
        <fullName evidence="2">DNA-binding helix-turn-helix protein</fullName>
    </submittedName>
</protein>
<gene>
    <name evidence="2" type="ORF">HMPREF1563_3757</name>
</gene>
<dbReference type="InterPro" id="IPR001387">
    <property type="entry name" value="Cro/C1-type_HTH"/>
</dbReference>
<organism evidence="2 3">
    <name type="scientific">Providencia alcalifaciens 205/92</name>
    <dbReference type="NCBI Taxonomy" id="1256988"/>
    <lineage>
        <taxon>Bacteria</taxon>
        <taxon>Pseudomonadati</taxon>
        <taxon>Pseudomonadota</taxon>
        <taxon>Gammaproteobacteria</taxon>
        <taxon>Enterobacterales</taxon>
        <taxon>Morganellaceae</taxon>
        <taxon>Providencia</taxon>
    </lineage>
</organism>
<name>A0AAV3M9Y7_9GAMM</name>
<sequence length="84" mass="9670">MNFTDEMLNDVASSFLRRIRKQNGITEGELAVLLKISQQQVSRYENGKTMLTIGRINQYLNVFGLNWECFTNEIIKSTGKPQDI</sequence>
<keyword evidence="2" id="KW-0238">DNA-binding</keyword>
<dbReference type="Pfam" id="PF01381">
    <property type="entry name" value="HTH_3"/>
    <property type="match status" value="1"/>
</dbReference>
<evidence type="ECO:0000313" key="3">
    <source>
        <dbReference type="Proteomes" id="UP000022311"/>
    </source>
</evidence>
<dbReference type="Gene3D" id="1.10.260.40">
    <property type="entry name" value="lambda repressor-like DNA-binding domains"/>
    <property type="match status" value="1"/>
</dbReference>
<dbReference type="InterPro" id="IPR010982">
    <property type="entry name" value="Lambda_DNA-bd_dom_sf"/>
</dbReference>
<dbReference type="CDD" id="cd00093">
    <property type="entry name" value="HTH_XRE"/>
    <property type="match status" value="1"/>
</dbReference>